<evidence type="ECO:0000259" key="1">
    <source>
        <dbReference type="PROSITE" id="PS51832"/>
    </source>
</evidence>
<sequence length="362" mass="41062">MIMRLIHINEVIPGIKVAKPIYDSKLSLLVQKDTALSSHLIEKLKQIDIRHVYVEDDISKGIILEPMISDTLKLQAITMMKMIYELYDQGQGEKSKQVREEHIRSLRGIIDDIISEIYSQYDKKYYSTELMGAEMYHYDHAVEVMILSVLIGKKMGIDRERLLKLGMGAILSDIGKSKVPDHILNKKGKLDPAEFDQMKKHVEYGYDMVKELVELSPLSRQIILLHHEKLDGSGYPNGFVADQIPLLVRIVTICDIFSAIVSDRTYNNRISADVAVEILRSAAPAKLDSDIINYMMQIVDIYPPGTLVELSTGAYGIVINNNLSAPTRPVLRILTGEQYEEVDMMKDLTIFIKKVVSRLPKS</sequence>
<organism evidence="2 3">
    <name type="scientific">Fusibacter ferrireducens</name>
    <dbReference type="NCBI Taxonomy" id="2785058"/>
    <lineage>
        <taxon>Bacteria</taxon>
        <taxon>Bacillati</taxon>
        <taxon>Bacillota</taxon>
        <taxon>Clostridia</taxon>
        <taxon>Eubacteriales</taxon>
        <taxon>Eubacteriales Family XII. Incertae Sedis</taxon>
        <taxon>Fusibacter</taxon>
    </lineage>
</organism>
<feature type="domain" description="HD-GYP" evidence="1">
    <location>
        <begin position="106"/>
        <end position="311"/>
    </location>
</feature>
<dbReference type="SMART" id="SM00471">
    <property type="entry name" value="HDc"/>
    <property type="match status" value="1"/>
</dbReference>
<dbReference type="InterPro" id="IPR037522">
    <property type="entry name" value="HD_GYP_dom"/>
</dbReference>
<dbReference type="InterPro" id="IPR003607">
    <property type="entry name" value="HD/PDEase_dom"/>
</dbReference>
<proteinExistence type="predicted"/>
<keyword evidence="3" id="KW-1185">Reference proteome</keyword>
<accession>A0ABR9ZV77</accession>
<dbReference type="PANTHER" id="PTHR43155">
    <property type="entry name" value="CYCLIC DI-GMP PHOSPHODIESTERASE PA4108-RELATED"/>
    <property type="match status" value="1"/>
</dbReference>
<evidence type="ECO:0000313" key="3">
    <source>
        <dbReference type="Proteomes" id="UP000614200"/>
    </source>
</evidence>
<dbReference type="PROSITE" id="PS51832">
    <property type="entry name" value="HD_GYP"/>
    <property type="match status" value="1"/>
</dbReference>
<evidence type="ECO:0000313" key="2">
    <source>
        <dbReference type="EMBL" id="MBF4694343.1"/>
    </source>
</evidence>
<protein>
    <submittedName>
        <fullName evidence="2">HD-GYP domain-containing protein</fullName>
    </submittedName>
</protein>
<gene>
    <name evidence="2" type="ORF">ISU02_14575</name>
</gene>
<dbReference type="SUPFAM" id="SSF109604">
    <property type="entry name" value="HD-domain/PDEase-like"/>
    <property type="match status" value="1"/>
</dbReference>
<dbReference type="Proteomes" id="UP000614200">
    <property type="component" value="Unassembled WGS sequence"/>
</dbReference>
<dbReference type="Pfam" id="PF13487">
    <property type="entry name" value="HD_5"/>
    <property type="match status" value="1"/>
</dbReference>
<dbReference type="CDD" id="cd00077">
    <property type="entry name" value="HDc"/>
    <property type="match status" value="1"/>
</dbReference>
<dbReference type="Gene3D" id="1.10.3210.10">
    <property type="entry name" value="Hypothetical protein af1432"/>
    <property type="match status" value="1"/>
</dbReference>
<name>A0ABR9ZV77_9FIRM</name>
<dbReference type="PANTHER" id="PTHR43155:SF2">
    <property type="entry name" value="CYCLIC DI-GMP PHOSPHODIESTERASE PA4108"/>
    <property type="match status" value="1"/>
</dbReference>
<comment type="caution">
    <text evidence="2">The sequence shown here is derived from an EMBL/GenBank/DDBJ whole genome shotgun (WGS) entry which is preliminary data.</text>
</comment>
<dbReference type="EMBL" id="JADKNH010000008">
    <property type="protein sequence ID" value="MBF4694343.1"/>
    <property type="molecule type" value="Genomic_DNA"/>
</dbReference>
<reference evidence="2 3" key="1">
    <citation type="submission" date="2020-11" db="EMBL/GenBank/DDBJ databases">
        <title>Fusibacter basophilias sp. nov.</title>
        <authorList>
            <person name="Qiu D."/>
        </authorList>
    </citation>
    <scope>NUCLEOTIDE SEQUENCE [LARGE SCALE GENOMIC DNA]</scope>
    <source>
        <strain evidence="2 3">Q10-2</strain>
    </source>
</reference>